<dbReference type="InterPro" id="IPR001789">
    <property type="entry name" value="Sig_transdc_resp-reg_receiver"/>
</dbReference>
<dbReference type="Gene3D" id="3.40.50.2300">
    <property type="match status" value="1"/>
</dbReference>
<keyword evidence="4" id="KW-0808">Transferase</keyword>
<dbReference type="InterPro" id="IPR003594">
    <property type="entry name" value="HATPase_dom"/>
</dbReference>
<feature type="domain" description="Histidine kinase" evidence="14">
    <location>
        <begin position="337"/>
        <end position="558"/>
    </location>
</feature>
<dbReference type="Gene3D" id="3.30.565.10">
    <property type="entry name" value="Histidine kinase-like ATPase, C-terminal domain"/>
    <property type="match status" value="1"/>
</dbReference>
<evidence type="ECO:0000256" key="1">
    <source>
        <dbReference type="ARBA" id="ARBA00000085"/>
    </source>
</evidence>
<evidence type="ECO:0000256" key="6">
    <source>
        <dbReference type="ARBA" id="ARBA00022777"/>
    </source>
</evidence>
<evidence type="ECO:0000256" key="3">
    <source>
        <dbReference type="ARBA" id="ARBA00022553"/>
    </source>
</evidence>
<dbReference type="InterPro" id="IPR036890">
    <property type="entry name" value="HATPase_C_sf"/>
</dbReference>
<sequence>MIVKAFSKTIKGQIALSIVTIFALFLLWVFANGYFSAQQSNLNTIRHNLAKAHTSLLQLRRHEKDFLARKDEKYVKRFDDEIVVLSQTLNTIYLLSNQGKINVRDDLKNTLSSVTQYQDRFDALAVTFLHIYSPSDGILDKLLLNLAKLRQELPNDSQTVERVIAETEHLVLEMGANQTFLLEVENKLLKSLYRKDVSEKKSIIDNLVALKSGLNPDKDTYAMVLLDQSSEQVHDLLFSLRVLGLSETLGQHGALRETAHQIEANFLKLSKHIDTVLLKSEDTISTYQLILFVIMLVATAFSLLILVMNATKIEKKLKVSVREAEKANRAKSSFLANMSHEIRTPLNGIIGMAEILKGTRLSAMQKDYLKTIDSSSQTLLMLINDVLDLSKIESGKLQISPHTSNVREVIYDTAALIAPKAHQSGIQLNVDVSTAIPEHVKVDEHKLRQVMMNLASNAIKFTKEGSVSLILSSRTFEPDSISLLFRVIDTGIGIDVAKQQKIFQAFEQEHSDTSKEFGGTGLGLAISDKIVELMGGKLELISAKGKGSEFKFEITCPIEQGHQVPIGNLPSVLLVNIASDSPICDELDHFSVNYLPYDMDNSDQEVPHNCVAVCAQTASEETSATLSQLRLSHSDLPLVVVRDNHQDHLNFEHLVDGYLTAPLFGLRLLTVLKESQTQHVPDATNEPDINESRSSATSQILLVEDNAVNQKVAEINLERMGLRVFIANNGQEAVDAYQADPKGYAAVLMDCMMPVKDGFEATAEIRAYENSNQLSPIPIIALTASVLEDDIQKCFDVGMDDYLPKPFTKAVFIAKMEKYVEGVQESTES</sequence>
<dbReference type="SUPFAM" id="SSF55874">
    <property type="entry name" value="ATPase domain of HSP90 chaperone/DNA topoisomerase II/histidine kinase"/>
    <property type="match status" value="1"/>
</dbReference>
<dbReference type="FunFam" id="3.30.565.10:FF:000010">
    <property type="entry name" value="Sensor histidine kinase RcsC"/>
    <property type="match status" value="1"/>
</dbReference>
<dbReference type="InterPro" id="IPR011006">
    <property type="entry name" value="CheY-like_superfamily"/>
</dbReference>
<dbReference type="SMART" id="SM00448">
    <property type="entry name" value="REC"/>
    <property type="match status" value="1"/>
</dbReference>
<dbReference type="Proteomes" id="UP000018211">
    <property type="component" value="Unassembled WGS sequence"/>
</dbReference>
<protein>
    <recommendedName>
        <fullName evidence="11">Sensory/regulatory protein RpfC</fullName>
        <ecNumber evidence="2">2.7.13.3</ecNumber>
    </recommendedName>
</protein>
<name>A0AAV2VMX1_9VIBR</name>
<evidence type="ECO:0000259" key="14">
    <source>
        <dbReference type="PROSITE" id="PS50109"/>
    </source>
</evidence>
<evidence type="ECO:0000256" key="7">
    <source>
        <dbReference type="ARBA" id="ARBA00022801"/>
    </source>
</evidence>
<dbReference type="Pfam" id="PF00512">
    <property type="entry name" value="HisKA"/>
    <property type="match status" value="1"/>
</dbReference>
<evidence type="ECO:0000256" key="13">
    <source>
        <dbReference type="SAM" id="Phobius"/>
    </source>
</evidence>
<gene>
    <name evidence="16" type="ORF">VIBNISOn1_1620009</name>
</gene>
<evidence type="ECO:0000256" key="5">
    <source>
        <dbReference type="ARBA" id="ARBA00022741"/>
    </source>
</evidence>
<dbReference type="CDD" id="cd16922">
    <property type="entry name" value="HATPase_EvgS-ArcB-TorS-like"/>
    <property type="match status" value="1"/>
</dbReference>
<dbReference type="CDD" id="cd00082">
    <property type="entry name" value="HisKA"/>
    <property type="match status" value="1"/>
</dbReference>
<keyword evidence="3 12" id="KW-0597">Phosphoprotein</keyword>
<keyword evidence="13" id="KW-0472">Membrane</keyword>
<evidence type="ECO:0000313" key="16">
    <source>
        <dbReference type="EMBL" id="CCO45990.1"/>
    </source>
</evidence>
<feature type="transmembrane region" description="Helical" evidence="13">
    <location>
        <begin position="12"/>
        <end position="31"/>
    </location>
</feature>
<dbReference type="EC" id="2.7.13.3" evidence="2"/>
<comment type="catalytic activity">
    <reaction evidence="1">
        <text>ATP + protein L-histidine = ADP + protein N-phospho-L-histidine.</text>
        <dbReference type="EC" id="2.7.13.3"/>
    </reaction>
</comment>
<keyword evidence="7" id="KW-0378">Hydrolase</keyword>
<dbReference type="SMART" id="SM00387">
    <property type="entry name" value="HATPase_c"/>
    <property type="match status" value="1"/>
</dbReference>
<dbReference type="InterPro" id="IPR036097">
    <property type="entry name" value="HisK_dim/P_sf"/>
</dbReference>
<keyword evidence="9" id="KW-0902">Two-component regulatory system</keyword>
<dbReference type="EMBL" id="CAOF01000071">
    <property type="protein sequence ID" value="CCO45990.1"/>
    <property type="molecule type" value="Genomic_DNA"/>
</dbReference>
<proteinExistence type="predicted"/>
<dbReference type="InterPro" id="IPR003661">
    <property type="entry name" value="HisK_dim/P_dom"/>
</dbReference>
<dbReference type="Gene3D" id="1.10.287.130">
    <property type="match status" value="1"/>
</dbReference>
<evidence type="ECO:0000256" key="12">
    <source>
        <dbReference type="PROSITE-ProRule" id="PRU00169"/>
    </source>
</evidence>
<dbReference type="FunFam" id="1.10.287.130:FF:000002">
    <property type="entry name" value="Two-component osmosensing histidine kinase"/>
    <property type="match status" value="1"/>
</dbReference>
<comment type="caution">
    <text evidence="16">The sequence shown here is derived from an EMBL/GenBank/DDBJ whole genome shotgun (WGS) entry which is preliminary data.</text>
</comment>
<dbReference type="Pfam" id="PF00072">
    <property type="entry name" value="Response_reg"/>
    <property type="match status" value="1"/>
</dbReference>
<keyword evidence="13" id="KW-1133">Transmembrane helix</keyword>
<evidence type="ECO:0000256" key="4">
    <source>
        <dbReference type="ARBA" id="ARBA00022679"/>
    </source>
</evidence>
<dbReference type="PRINTS" id="PR00344">
    <property type="entry name" value="BCTRLSENSOR"/>
</dbReference>
<reference evidence="16 17" key="1">
    <citation type="journal article" date="2013" name="ISME J.">
        <title>Comparative genomics of pathogenic lineages of Vibrio nigripulchritudo identifies virulence-associated traits.</title>
        <authorList>
            <person name="Goudenege D."/>
            <person name="Labreuche Y."/>
            <person name="Krin E."/>
            <person name="Ansquer D."/>
            <person name="Mangenot S."/>
            <person name="Calteau A."/>
            <person name="Medigue C."/>
            <person name="Mazel D."/>
            <person name="Polz M.F."/>
            <person name="Le Roux F."/>
        </authorList>
    </citation>
    <scope>NUCLEOTIDE SEQUENCE [LARGE SCALE GENOMIC DNA]</scope>
    <source>
        <strain evidence="16 17">SOn1</strain>
    </source>
</reference>
<evidence type="ECO:0000256" key="10">
    <source>
        <dbReference type="ARBA" id="ARBA00064003"/>
    </source>
</evidence>
<evidence type="ECO:0000313" key="17">
    <source>
        <dbReference type="Proteomes" id="UP000018211"/>
    </source>
</evidence>
<organism evidence="16 17">
    <name type="scientific">Vibrio nigripulchritudo SOn1</name>
    <dbReference type="NCBI Taxonomy" id="1238450"/>
    <lineage>
        <taxon>Bacteria</taxon>
        <taxon>Pseudomonadati</taxon>
        <taxon>Pseudomonadota</taxon>
        <taxon>Gammaproteobacteria</taxon>
        <taxon>Vibrionales</taxon>
        <taxon>Vibrionaceae</taxon>
        <taxon>Vibrio</taxon>
    </lineage>
</organism>
<evidence type="ECO:0000259" key="15">
    <source>
        <dbReference type="PROSITE" id="PS50110"/>
    </source>
</evidence>
<dbReference type="SUPFAM" id="SSF47384">
    <property type="entry name" value="Homodimeric domain of signal transducing histidine kinase"/>
    <property type="match status" value="1"/>
</dbReference>
<dbReference type="GO" id="GO:0005524">
    <property type="term" value="F:ATP binding"/>
    <property type="evidence" value="ECO:0007669"/>
    <property type="project" value="UniProtKB-KW"/>
</dbReference>
<evidence type="ECO:0000256" key="9">
    <source>
        <dbReference type="ARBA" id="ARBA00023012"/>
    </source>
</evidence>
<evidence type="ECO:0000256" key="2">
    <source>
        <dbReference type="ARBA" id="ARBA00012438"/>
    </source>
</evidence>
<dbReference type="CDD" id="cd17546">
    <property type="entry name" value="REC_hyHK_CKI1_RcsC-like"/>
    <property type="match status" value="1"/>
</dbReference>
<accession>A0AAV2VMX1</accession>
<dbReference type="RefSeq" id="WP_022611259.1">
    <property type="nucleotide sequence ID" value="NZ_LK391965.1"/>
</dbReference>
<dbReference type="GO" id="GO:0016787">
    <property type="term" value="F:hydrolase activity"/>
    <property type="evidence" value="ECO:0007669"/>
    <property type="project" value="UniProtKB-KW"/>
</dbReference>
<keyword evidence="5" id="KW-0547">Nucleotide-binding</keyword>
<dbReference type="PANTHER" id="PTHR45339:SF1">
    <property type="entry name" value="HYBRID SIGNAL TRANSDUCTION HISTIDINE KINASE J"/>
    <property type="match status" value="1"/>
</dbReference>
<dbReference type="PROSITE" id="PS50109">
    <property type="entry name" value="HIS_KIN"/>
    <property type="match status" value="1"/>
</dbReference>
<feature type="modified residue" description="4-aspartylphosphate" evidence="12">
    <location>
        <position position="750"/>
    </location>
</feature>
<keyword evidence="8" id="KW-0067">ATP-binding</keyword>
<feature type="domain" description="Response regulatory" evidence="15">
    <location>
        <begin position="699"/>
        <end position="820"/>
    </location>
</feature>
<dbReference type="InterPro" id="IPR005467">
    <property type="entry name" value="His_kinase_dom"/>
</dbReference>
<dbReference type="InterPro" id="IPR004358">
    <property type="entry name" value="Sig_transdc_His_kin-like_C"/>
</dbReference>
<dbReference type="GO" id="GO:0000155">
    <property type="term" value="F:phosphorelay sensor kinase activity"/>
    <property type="evidence" value="ECO:0007669"/>
    <property type="project" value="InterPro"/>
</dbReference>
<keyword evidence="13" id="KW-0812">Transmembrane</keyword>
<feature type="transmembrane region" description="Helical" evidence="13">
    <location>
        <begin position="287"/>
        <end position="308"/>
    </location>
</feature>
<dbReference type="Pfam" id="PF02518">
    <property type="entry name" value="HATPase_c"/>
    <property type="match status" value="1"/>
</dbReference>
<dbReference type="SUPFAM" id="SSF52172">
    <property type="entry name" value="CheY-like"/>
    <property type="match status" value="1"/>
</dbReference>
<dbReference type="SMART" id="SM00388">
    <property type="entry name" value="HisKA"/>
    <property type="match status" value="1"/>
</dbReference>
<dbReference type="PROSITE" id="PS50110">
    <property type="entry name" value="RESPONSE_REGULATORY"/>
    <property type="match status" value="1"/>
</dbReference>
<comment type="subunit">
    <text evidence="10">At low DSF concentrations, interacts with RpfF.</text>
</comment>
<evidence type="ECO:0000256" key="11">
    <source>
        <dbReference type="ARBA" id="ARBA00068150"/>
    </source>
</evidence>
<evidence type="ECO:0000256" key="8">
    <source>
        <dbReference type="ARBA" id="ARBA00022840"/>
    </source>
</evidence>
<dbReference type="PANTHER" id="PTHR45339">
    <property type="entry name" value="HYBRID SIGNAL TRANSDUCTION HISTIDINE KINASE J"/>
    <property type="match status" value="1"/>
</dbReference>
<dbReference type="AlphaFoldDB" id="A0AAV2VMX1"/>
<keyword evidence="6 16" id="KW-0418">Kinase</keyword>